<dbReference type="HOGENOM" id="CLU_1572774_0_0_1"/>
<evidence type="ECO:0000313" key="3">
    <source>
        <dbReference type="EMBL" id="ERM99853.1"/>
    </source>
</evidence>
<evidence type="ECO:0000256" key="1">
    <source>
        <dbReference type="SAM" id="MobiDB-lite"/>
    </source>
</evidence>
<feature type="compositionally biased region" description="Basic and acidic residues" evidence="1">
    <location>
        <begin position="96"/>
        <end position="105"/>
    </location>
</feature>
<dbReference type="Gramene" id="ERM99853">
    <property type="protein sequence ID" value="ERM99853"/>
    <property type="gene ID" value="AMTR_s00098p00137480"/>
</dbReference>
<keyword evidence="2" id="KW-1133">Transmembrane helix</keyword>
<feature type="compositionally biased region" description="Basic and acidic residues" evidence="1">
    <location>
        <begin position="75"/>
        <end position="88"/>
    </location>
</feature>
<organism evidence="3 4">
    <name type="scientific">Amborella trichopoda</name>
    <dbReference type="NCBI Taxonomy" id="13333"/>
    <lineage>
        <taxon>Eukaryota</taxon>
        <taxon>Viridiplantae</taxon>
        <taxon>Streptophyta</taxon>
        <taxon>Embryophyta</taxon>
        <taxon>Tracheophyta</taxon>
        <taxon>Spermatophyta</taxon>
        <taxon>Magnoliopsida</taxon>
        <taxon>Amborellales</taxon>
        <taxon>Amborellaceae</taxon>
        <taxon>Amborella</taxon>
    </lineage>
</organism>
<protein>
    <submittedName>
        <fullName evidence="3">Uncharacterized protein</fullName>
    </submittedName>
</protein>
<accession>W1NWY6</accession>
<dbReference type="EMBL" id="KI394979">
    <property type="protein sequence ID" value="ERM99853.1"/>
    <property type="molecule type" value="Genomic_DNA"/>
</dbReference>
<sequence length="170" mass="19325">MKGSIQHQLQSPRLPLHHRSSFKTSRAPSPVKDAGKFQPEEAAIKDLIPENNTLASFLPETPDVSPETSKIAGLHKQERHISINHESKEEEEVKDSEEKLKEEDDVKDSEEKLAFAAFCLYRKTHDGETMSDYNTGLAVARDALAYAFWMMALLLMFFLFIKNPHRSLSI</sequence>
<feature type="transmembrane region" description="Helical" evidence="2">
    <location>
        <begin position="143"/>
        <end position="161"/>
    </location>
</feature>
<feature type="compositionally biased region" description="Polar residues" evidence="1">
    <location>
        <begin position="1"/>
        <end position="11"/>
    </location>
</feature>
<keyword evidence="2" id="KW-0812">Transmembrane</keyword>
<gene>
    <name evidence="3" type="ORF">AMTR_s00098p00137480</name>
</gene>
<keyword evidence="4" id="KW-1185">Reference proteome</keyword>
<feature type="region of interest" description="Disordered" evidence="1">
    <location>
        <begin position="1"/>
        <end position="40"/>
    </location>
</feature>
<dbReference type="AlphaFoldDB" id="W1NWY6"/>
<evidence type="ECO:0000313" key="4">
    <source>
        <dbReference type="Proteomes" id="UP000017836"/>
    </source>
</evidence>
<reference evidence="4" key="1">
    <citation type="journal article" date="2013" name="Science">
        <title>The Amborella genome and the evolution of flowering plants.</title>
        <authorList>
            <consortium name="Amborella Genome Project"/>
        </authorList>
    </citation>
    <scope>NUCLEOTIDE SEQUENCE [LARGE SCALE GENOMIC DNA]</scope>
</reference>
<evidence type="ECO:0000256" key="2">
    <source>
        <dbReference type="SAM" id="Phobius"/>
    </source>
</evidence>
<feature type="region of interest" description="Disordered" evidence="1">
    <location>
        <begin position="74"/>
        <end position="105"/>
    </location>
</feature>
<name>W1NWY6_AMBTC</name>
<proteinExistence type="predicted"/>
<dbReference type="Proteomes" id="UP000017836">
    <property type="component" value="Unassembled WGS sequence"/>
</dbReference>
<keyword evidence="2" id="KW-0472">Membrane</keyword>